<protein>
    <submittedName>
        <fullName evidence="2">Uncharacterized protein</fullName>
    </submittedName>
</protein>
<evidence type="ECO:0000256" key="1">
    <source>
        <dbReference type="SAM" id="MobiDB-lite"/>
    </source>
</evidence>
<dbReference type="InParanoid" id="A0A059BDJ0"/>
<dbReference type="EMBL" id="KK198759">
    <property type="protein sequence ID" value="KCW63750.1"/>
    <property type="molecule type" value="Genomic_DNA"/>
</dbReference>
<sequence>MHNTPAHDHNQPSRPEKHSNKTRPGFQIVKQLQESRPLCNYYHMKLELELELMLNNTKINHTTTFN</sequence>
<reference evidence="2" key="1">
    <citation type="submission" date="2013-07" db="EMBL/GenBank/DDBJ databases">
        <title>The genome of Eucalyptus grandis.</title>
        <authorList>
            <person name="Schmutz J."/>
            <person name="Hayes R."/>
            <person name="Myburg A."/>
            <person name="Tuskan G."/>
            <person name="Grattapaglia D."/>
            <person name="Rokhsar D.S."/>
        </authorList>
    </citation>
    <scope>NUCLEOTIDE SEQUENCE</scope>
    <source>
        <tissue evidence="2">Leaf extractions</tissue>
    </source>
</reference>
<feature type="region of interest" description="Disordered" evidence="1">
    <location>
        <begin position="1"/>
        <end position="24"/>
    </location>
</feature>
<accession>A0A059BDJ0</accession>
<dbReference type="Gramene" id="KCW63750">
    <property type="protein sequence ID" value="KCW63750"/>
    <property type="gene ID" value="EUGRSUZ_G01405"/>
</dbReference>
<name>A0A059BDJ0_EUCGR</name>
<organism evidence="2">
    <name type="scientific">Eucalyptus grandis</name>
    <name type="common">Flooded gum</name>
    <dbReference type="NCBI Taxonomy" id="71139"/>
    <lineage>
        <taxon>Eukaryota</taxon>
        <taxon>Viridiplantae</taxon>
        <taxon>Streptophyta</taxon>
        <taxon>Embryophyta</taxon>
        <taxon>Tracheophyta</taxon>
        <taxon>Spermatophyta</taxon>
        <taxon>Magnoliopsida</taxon>
        <taxon>eudicotyledons</taxon>
        <taxon>Gunneridae</taxon>
        <taxon>Pentapetalae</taxon>
        <taxon>rosids</taxon>
        <taxon>malvids</taxon>
        <taxon>Myrtales</taxon>
        <taxon>Myrtaceae</taxon>
        <taxon>Myrtoideae</taxon>
        <taxon>Eucalypteae</taxon>
        <taxon>Eucalyptus</taxon>
    </lineage>
</organism>
<dbReference type="AlphaFoldDB" id="A0A059BDJ0"/>
<proteinExistence type="predicted"/>
<evidence type="ECO:0000313" key="2">
    <source>
        <dbReference type="EMBL" id="KCW63750.1"/>
    </source>
</evidence>
<gene>
    <name evidence="2" type="ORF">EUGRSUZ_G01405</name>
</gene>
<feature type="compositionally biased region" description="Basic and acidic residues" evidence="1">
    <location>
        <begin position="1"/>
        <end position="19"/>
    </location>
</feature>